<keyword evidence="1" id="KW-1133">Transmembrane helix</keyword>
<gene>
    <name evidence="3" type="ORF">ABN401_10235</name>
</gene>
<evidence type="ECO:0000313" key="3">
    <source>
        <dbReference type="EMBL" id="MEQ7155585.1"/>
    </source>
</evidence>
<dbReference type="EMBL" id="JBEGDD010000007">
    <property type="protein sequence ID" value="MEQ7155585.1"/>
    <property type="molecule type" value="Genomic_DNA"/>
</dbReference>
<dbReference type="Gene3D" id="1.20.5.160">
    <property type="entry name" value="Bacterial aa3 type cytochrome c oxidase subunit IV"/>
    <property type="match status" value="1"/>
</dbReference>
<sequence>MNRIPLTISDEDFWAQIAVIDAIRDEDIDYSDISPVRDFTGWERGKFYRPNERHTIIIRHPDGSVQISHLEPEERLAIRRRRLEYADRFLEQRPMADHPHHTSHDAADHDAEAYVHGSMTIEEQRQTWDLFMGLTKWGSLAVAAILLLLTLWFMPGGSLITGVLGGGALAVAGFFFLKSPKAGH</sequence>
<reference evidence="3 4" key="1">
    <citation type="submission" date="2024-06" db="EMBL/GenBank/DDBJ databases">
        <title>Brevundimonas sp. C11.</title>
        <authorList>
            <person name="Maltman C."/>
        </authorList>
    </citation>
    <scope>NUCLEOTIDE SEQUENCE [LARGE SCALE GENOMIC DNA]</scope>
    <source>
        <strain evidence="3 4">C11</strain>
    </source>
</reference>
<accession>A0ABV1NPL9</accession>
<evidence type="ECO:0000256" key="1">
    <source>
        <dbReference type="SAM" id="Phobius"/>
    </source>
</evidence>
<dbReference type="Proteomes" id="UP001445732">
    <property type="component" value="Unassembled WGS sequence"/>
</dbReference>
<protein>
    <submittedName>
        <fullName evidence="3">Aa3-type cytochrome c oxidase subunit IV</fullName>
    </submittedName>
</protein>
<dbReference type="InterPro" id="IPR036596">
    <property type="entry name" value="Cyt-C_aa3_sf"/>
</dbReference>
<keyword evidence="1" id="KW-0472">Membrane</keyword>
<feature type="transmembrane region" description="Helical" evidence="1">
    <location>
        <begin position="159"/>
        <end position="177"/>
    </location>
</feature>
<feature type="transmembrane region" description="Helical" evidence="1">
    <location>
        <begin position="134"/>
        <end position="153"/>
    </location>
</feature>
<dbReference type="InterPro" id="IPR012422">
    <property type="entry name" value="Cyt_c_oxidase_su4_bac-aa3"/>
</dbReference>
<comment type="caution">
    <text evidence="3">The sequence shown here is derived from an EMBL/GenBank/DDBJ whole genome shotgun (WGS) entry which is preliminary data.</text>
</comment>
<keyword evidence="4" id="KW-1185">Reference proteome</keyword>
<keyword evidence="1" id="KW-0812">Transmembrane</keyword>
<evidence type="ECO:0000259" key="2">
    <source>
        <dbReference type="Pfam" id="PF07835"/>
    </source>
</evidence>
<organism evidence="3 4">
    <name type="scientific">Brevundimonas aurifodinae</name>
    <dbReference type="NCBI Taxonomy" id="1508312"/>
    <lineage>
        <taxon>Bacteria</taxon>
        <taxon>Pseudomonadati</taxon>
        <taxon>Pseudomonadota</taxon>
        <taxon>Alphaproteobacteria</taxon>
        <taxon>Caulobacterales</taxon>
        <taxon>Caulobacteraceae</taxon>
        <taxon>Brevundimonas</taxon>
    </lineage>
</organism>
<dbReference type="SUPFAM" id="SSF81469">
    <property type="entry name" value="Bacterial aa3 type cytochrome c oxidase subunit IV"/>
    <property type="match status" value="1"/>
</dbReference>
<proteinExistence type="predicted"/>
<evidence type="ECO:0000313" key="4">
    <source>
        <dbReference type="Proteomes" id="UP001445732"/>
    </source>
</evidence>
<dbReference type="Pfam" id="PF07835">
    <property type="entry name" value="COX4_pro_2"/>
    <property type="match status" value="1"/>
</dbReference>
<name>A0ABV1NPL9_9CAUL</name>
<feature type="domain" description="Cytochrome c oxidase subunit IV bacterial aa3 type" evidence="2">
    <location>
        <begin position="115"/>
        <end position="153"/>
    </location>
</feature>